<organism evidence="1 2">
    <name type="scientific">Hydnum rufescens UP504</name>
    <dbReference type="NCBI Taxonomy" id="1448309"/>
    <lineage>
        <taxon>Eukaryota</taxon>
        <taxon>Fungi</taxon>
        <taxon>Dikarya</taxon>
        <taxon>Basidiomycota</taxon>
        <taxon>Agaricomycotina</taxon>
        <taxon>Agaricomycetes</taxon>
        <taxon>Cantharellales</taxon>
        <taxon>Hydnaceae</taxon>
        <taxon>Hydnum</taxon>
    </lineage>
</organism>
<evidence type="ECO:0000313" key="1">
    <source>
        <dbReference type="EMBL" id="KAF9515336.1"/>
    </source>
</evidence>
<dbReference type="Proteomes" id="UP000886523">
    <property type="component" value="Unassembled WGS sequence"/>
</dbReference>
<accession>A0A9P6B0C7</accession>
<gene>
    <name evidence="1" type="ORF">BS47DRAFT_1293938</name>
</gene>
<reference evidence="1" key="1">
    <citation type="journal article" date="2020" name="Nat. Commun.">
        <title>Large-scale genome sequencing of mycorrhizal fungi provides insights into the early evolution of symbiotic traits.</title>
        <authorList>
            <person name="Miyauchi S."/>
            <person name="Kiss E."/>
            <person name="Kuo A."/>
            <person name="Drula E."/>
            <person name="Kohler A."/>
            <person name="Sanchez-Garcia M."/>
            <person name="Morin E."/>
            <person name="Andreopoulos B."/>
            <person name="Barry K.W."/>
            <person name="Bonito G."/>
            <person name="Buee M."/>
            <person name="Carver A."/>
            <person name="Chen C."/>
            <person name="Cichocki N."/>
            <person name="Clum A."/>
            <person name="Culley D."/>
            <person name="Crous P.W."/>
            <person name="Fauchery L."/>
            <person name="Girlanda M."/>
            <person name="Hayes R.D."/>
            <person name="Keri Z."/>
            <person name="LaButti K."/>
            <person name="Lipzen A."/>
            <person name="Lombard V."/>
            <person name="Magnuson J."/>
            <person name="Maillard F."/>
            <person name="Murat C."/>
            <person name="Nolan M."/>
            <person name="Ohm R.A."/>
            <person name="Pangilinan J."/>
            <person name="Pereira M.F."/>
            <person name="Perotto S."/>
            <person name="Peter M."/>
            <person name="Pfister S."/>
            <person name="Riley R."/>
            <person name="Sitrit Y."/>
            <person name="Stielow J.B."/>
            <person name="Szollosi G."/>
            <person name="Zifcakova L."/>
            <person name="Stursova M."/>
            <person name="Spatafora J.W."/>
            <person name="Tedersoo L."/>
            <person name="Vaario L.M."/>
            <person name="Yamada A."/>
            <person name="Yan M."/>
            <person name="Wang P."/>
            <person name="Xu J."/>
            <person name="Bruns T."/>
            <person name="Baldrian P."/>
            <person name="Vilgalys R."/>
            <person name="Dunand C."/>
            <person name="Henrissat B."/>
            <person name="Grigoriev I.V."/>
            <person name="Hibbett D."/>
            <person name="Nagy L.G."/>
            <person name="Martin F.M."/>
        </authorList>
    </citation>
    <scope>NUCLEOTIDE SEQUENCE</scope>
    <source>
        <strain evidence="1">UP504</strain>
    </source>
</reference>
<keyword evidence="2" id="KW-1185">Reference proteome</keyword>
<sequence length="731" mass="81714">MSYPFALHSIGRSYDWDLHIVNHQLHVQSRSCTGTRIQNGAGSTNSKILPCDKCHGLSFNSNLMGIQHRISRGTHENTTNAYLPIAALWNKLNLYRDRINNLRLLHFNAHKRLASCMRTMAEYNRFMMAIASGSVQRIGALVRVALRNGSAIGGILRKIDDAAGGLYKPKDYTEKEKMRAVLFYRLGGARVAEFAYCSSGLPSLRTTQQYSRLFNHPLRPSPSNPLITEIQHNIDVTFVHAASEPVAPDLGDTRIVAPYYVLMVDEIKVEERPCWDSETNKILGICREHSAKLSLDFCLLDDLEIICNALAEGGAHVATEATVVAIGMMSKDTRVYGSRPILISGSCKRESASEHAKILNTVIMACHSRSDILSARMLCIASDGESRRGSALVQITCKAMLHENSPIYPLLHLLPLMNLLVGDDDITCDKDYKHVLKRLRMLLIREAGTFIGDIHITPAVTRAHLVSNGMPGYQASYLLNPHDKQDVVLALKLLKAIWELPPPSDLTRPGFASSRTALNTLGKLFYHTVIPYLDTQLSLKEQLQHLSTAAHIALFLYTWNSARTKFMPTQLYSDLMIMIKNAYFCIAKVKIMFPNMDHDFYLVLLGTDRLEVSFGILRTMIGNDCNADVLQLSSRLSNVTECATILAEHPEWDRSPRRLHLKPITSPDTVTQKSDHINPASWLGDVNVKEVVLATCWKLGRINAEKICPIAKQHLEDLEANTNVDILQPFG</sequence>
<dbReference type="EMBL" id="MU128951">
    <property type="protein sequence ID" value="KAF9515336.1"/>
    <property type="molecule type" value="Genomic_DNA"/>
</dbReference>
<name>A0A9P6B0C7_9AGAM</name>
<evidence type="ECO:0000313" key="2">
    <source>
        <dbReference type="Proteomes" id="UP000886523"/>
    </source>
</evidence>
<comment type="caution">
    <text evidence="1">The sequence shown here is derived from an EMBL/GenBank/DDBJ whole genome shotgun (WGS) entry which is preliminary data.</text>
</comment>
<feature type="non-terminal residue" evidence="1">
    <location>
        <position position="731"/>
    </location>
</feature>
<proteinExistence type="predicted"/>
<dbReference type="OrthoDB" id="2691851at2759"/>
<protein>
    <submittedName>
        <fullName evidence="1">Uncharacterized protein</fullName>
    </submittedName>
</protein>
<dbReference type="AlphaFoldDB" id="A0A9P6B0C7"/>